<dbReference type="PROSITE" id="PS50048">
    <property type="entry name" value="ZN2_CY6_FUNGAL_2"/>
    <property type="match status" value="1"/>
</dbReference>
<dbReference type="GO" id="GO:0001216">
    <property type="term" value="F:DNA-binding transcription activator activity"/>
    <property type="evidence" value="ECO:0007669"/>
    <property type="project" value="UniProtKB-ARBA"/>
</dbReference>
<keyword evidence="4" id="KW-0805">Transcription regulation</keyword>
<dbReference type="Gene3D" id="4.10.240.10">
    <property type="entry name" value="Zn(2)-C6 fungal-type DNA-binding domain"/>
    <property type="match status" value="1"/>
</dbReference>
<dbReference type="OMA" id="MQIGLHQ"/>
<protein>
    <recommendedName>
        <fullName evidence="9">Zn(2)-C6 fungal-type domain-containing protein</fullName>
    </recommendedName>
</protein>
<proteinExistence type="predicted"/>
<dbReference type="GO" id="GO:0008270">
    <property type="term" value="F:zinc ion binding"/>
    <property type="evidence" value="ECO:0007669"/>
    <property type="project" value="InterPro"/>
</dbReference>
<dbReference type="InterPro" id="IPR007219">
    <property type="entry name" value="XnlR_reg_dom"/>
</dbReference>
<gene>
    <name evidence="10" type="ORF">W97_06511</name>
</gene>
<evidence type="ECO:0000256" key="8">
    <source>
        <dbReference type="SAM" id="MobiDB-lite"/>
    </source>
</evidence>
<evidence type="ECO:0000256" key="3">
    <source>
        <dbReference type="ARBA" id="ARBA00022833"/>
    </source>
</evidence>
<reference evidence="11" key="1">
    <citation type="submission" date="2012-06" db="EMBL/GenBank/DDBJ databases">
        <title>The genome sequence of Coniosporium apollinis CBS 100218.</title>
        <authorList>
            <consortium name="The Broad Institute Genome Sequencing Platform"/>
            <person name="Cuomo C."/>
            <person name="Gorbushina A."/>
            <person name="Noack S."/>
            <person name="Walker B."/>
            <person name="Young S.K."/>
            <person name="Zeng Q."/>
            <person name="Gargeya S."/>
            <person name="Fitzgerald M."/>
            <person name="Haas B."/>
            <person name="Abouelleil A."/>
            <person name="Alvarado L."/>
            <person name="Arachchi H.M."/>
            <person name="Berlin A.M."/>
            <person name="Chapman S.B."/>
            <person name="Goldberg J."/>
            <person name="Griggs A."/>
            <person name="Gujja S."/>
            <person name="Hansen M."/>
            <person name="Howarth C."/>
            <person name="Imamovic A."/>
            <person name="Larimer J."/>
            <person name="McCowan C."/>
            <person name="Montmayeur A."/>
            <person name="Murphy C."/>
            <person name="Neiman D."/>
            <person name="Pearson M."/>
            <person name="Priest M."/>
            <person name="Roberts A."/>
            <person name="Saif S."/>
            <person name="Shea T."/>
            <person name="Sisk P."/>
            <person name="Sykes S."/>
            <person name="Wortman J."/>
            <person name="Nusbaum C."/>
            <person name="Birren B."/>
        </authorList>
    </citation>
    <scope>NUCLEOTIDE SEQUENCE [LARGE SCALE GENOMIC DNA]</scope>
    <source>
        <strain evidence="11">CBS 100218</strain>
    </source>
</reference>
<dbReference type="CDD" id="cd00067">
    <property type="entry name" value="GAL4"/>
    <property type="match status" value="1"/>
</dbReference>
<dbReference type="InterPro" id="IPR036864">
    <property type="entry name" value="Zn2-C6_fun-type_DNA-bd_sf"/>
</dbReference>
<dbReference type="AlphaFoldDB" id="R7YZJ5"/>
<dbReference type="Pfam" id="PF04082">
    <property type="entry name" value="Fungal_trans"/>
    <property type="match status" value="1"/>
</dbReference>
<evidence type="ECO:0000256" key="7">
    <source>
        <dbReference type="ARBA" id="ARBA00023242"/>
    </source>
</evidence>
<dbReference type="RefSeq" id="XP_007782575.1">
    <property type="nucleotide sequence ID" value="XM_007784385.1"/>
</dbReference>
<dbReference type="GO" id="GO:0000976">
    <property type="term" value="F:transcription cis-regulatory region binding"/>
    <property type="evidence" value="ECO:0007669"/>
    <property type="project" value="TreeGrafter"/>
</dbReference>
<evidence type="ECO:0000256" key="2">
    <source>
        <dbReference type="ARBA" id="ARBA00022723"/>
    </source>
</evidence>
<evidence type="ECO:0000313" key="11">
    <source>
        <dbReference type="Proteomes" id="UP000016924"/>
    </source>
</evidence>
<dbReference type="GO" id="GO:0005634">
    <property type="term" value="C:nucleus"/>
    <property type="evidence" value="ECO:0007669"/>
    <property type="project" value="UniProtKB-SubCell"/>
</dbReference>
<dbReference type="PANTHER" id="PTHR31845:SF21">
    <property type="entry name" value="REGULATORY PROTEIN LEU3"/>
    <property type="match status" value="1"/>
</dbReference>
<feature type="region of interest" description="Disordered" evidence="8">
    <location>
        <begin position="1"/>
        <end position="98"/>
    </location>
</feature>
<evidence type="ECO:0000256" key="5">
    <source>
        <dbReference type="ARBA" id="ARBA00023125"/>
    </source>
</evidence>
<keyword evidence="11" id="KW-1185">Reference proteome</keyword>
<dbReference type="SUPFAM" id="SSF57701">
    <property type="entry name" value="Zn2/Cys6 DNA-binding domain"/>
    <property type="match status" value="1"/>
</dbReference>
<dbReference type="Pfam" id="PF00172">
    <property type="entry name" value="Zn_clus"/>
    <property type="match status" value="1"/>
</dbReference>
<feature type="compositionally biased region" description="Basic and acidic residues" evidence="8">
    <location>
        <begin position="1"/>
        <end position="10"/>
    </location>
</feature>
<keyword evidence="5" id="KW-0238">DNA-binding</keyword>
<keyword evidence="7" id="KW-0539">Nucleus</keyword>
<keyword evidence="2" id="KW-0479">Metal-binding</keyword>
<dbReference type="eggNOG" id="ENOG502QPVP">
    <property type="taxonomic scope" value="Eukaryota"/>
</dbReference>
<evidence type="ECO:0000259" key="9">
    <source>
        <dbReference type="PROSITE" id="PS50048"/>
    </source>
</evidence>
<evidence type="ECO:0000256" key="6">
    <source>
        <dbReference type="ARBA" id="ARBA00023163"/>
    </source>
</evidence>
<dbReference type="PROSITE" id="PS00463">
    <property type="entry name" value="ZN2_CY6_FUNGAL_1"/>
    <property type="match status" value="1"/>
</dbReference>
<dbReference type="GO" id="GO:0000981">
    <property type="term" value="F:DNA-binding transcription factor activity, RNA polymerase II-specific"/>
    <property type="evidence" value="ECO:0007669"/>
    <property type="project" value="InterPro"/>
</dbReference>
<dbReference type="InterPro" id="IPR001138">
    <property type="entry name" value="Zn2Cys6_DnaBD"/>
</dbReference>
<dbReference type="OrthoDB" id="2341546at2759"/>
<dbReference type="EMBL" id="JH767586">
    <property type="protein sequence ID" value="EON67258.1"/>
    <property type="molecule type" value="Genomic_DNA"/>
</dbReference>
<dbReference type="SMART" id="SM00066">
    <property type="entry name" value="GAL4"/>
    <property type="match status" value="1"/>
</dbReference>
<dbReference type="PANTHER" id="PTHR31845">
    <property type="entry name" value="FINGER DOMAIN PROTEIN, PUTATIVE-RELATED"/>
    <property type="match status" value="1"/>
</dbReference>
<sequence>MAGVKAEQHHQHSPPTTSQGAYTGAPTGLQTVSSPSPARSNIAQSHSTHPNLAQPSNKRKRASSQAHVSSPGCDNEEDEGEHEEDHDGNKRKGPGVRRACNQCRQQKLRCDVSDSSACSRCVKHGLECKIDPNFKRIGKRSKQAEMEREIVELRQATVSLQRQLSLSHSSTHTPISSGLHNPTMSTFGGFGASSLHNSGANDAASGLLDLSQGIEGGAAIKRLGNVLLDPEQVQELFREYFRWYHRFFTFLDARSPQQYYEASPLLFWTIISIAARHFKKDPELLARLNDPLTRLVWDTAAQVPQSHHVVKALCLLCIWPLPVTTTSKDPTLQLCGLMMSMAKQIGLHRPTHAQDFARFSVHLKDEDIRDRMVTWAVCNIVAQNVSTGYGQPADTLYDSTLFPPSRREDSSEPYYLTSIIEAQLEIALFCNNITSQLYSSPSYTLDFAHDERLSATASMLAGQFNKLVADYSRGSTGMIAEHNDLYLYASNLHLCLSALFQPSNSKTYRRDLLNLWFAVKAFLEHAIAFRDPGSAAGAGMDVESVTAAQYFPNYLMQMILAAGYTLLRLLDSFFADSIDQSEGRHLLLNAITLVRQMSVRSNDLPQRMAEVLAQMWKASQSGWLKGVNSTRRSVSPQLSHHTPLASQGSPVSTFHASPLFTPLNRARNGKRPATAAEEPDDTLQLQVRYRMSMSVVYDSVLLWREEVQGKVRAEELDKAVKDPTRLEVSGKNTPAPDGAFTAAGVAAAAGTGTVSGGLTAFQFDGMPGNGVGMGLFGGSGLETGMELHDVFDPFPFVLDGMGEFGSFPLGMGE</sequence>
<organism evidence="10 11">
    <name type="scientific">Coniosporium apollinis (strain CBS 100218)</name>
    <name type="common">Rock-inhabiting black yeast</name>
    <dbReference type="NCBI Taxonomy" id="1168221"/>
    <lineage>
        <taxon>Eukaryota</taxon>
        <taxon>Fungi</taxon>
        <taxon>Dikarya</taxon>
        <taxon>Ascomycota</taxon>
        <taxon>Pezizomycotina</taxon>
        <taxon>Dothideomycetes</taxon>
        <taxon>Dothideomycetes incertae sedis</taxon>
        <taxon>Coniosporium</taxon>
    </lineage>
</organism>
<comment type="subcellular location">
    <subcellularLocation>
        <location evidence="1">Nucleus</location>
    </subcellularLocation>
</comment>
<evidence type="ECO:0000256" key="1">
    <source>
        <dbReference type="ARBA" id="ARBA00004123"/>
    </source>
</evidence>
<dbReference type="Proteomes" id="UP000016924">
    <property type="component" value="Unassembled WGS sequence"/>
</dbReference>
<dbReference type="HOGENOM" id="CLU_011455_1_1_1"/>
<dbReference type="GO" id="GO:0006351">
    <property type="term" value="P:DNA-templated transcription"/>
    <property type="evidence" value="ECO:0007669"/>
    <property type="project" value="InterPro"/>
</dbReference>
<dbReference type="InterPro" id="IPR051089">
    <property type="entry name" value="prtT"/>
</dbReference>
<dbReference type="STRING" id="1168221.R7YZJ5"/>
<feature type="domain" description="Zn(2)-C6 fungal-type" evidence="9">
    <location>
        <begin position="99"/>
        <end position="130"/>
    </location>
</feature>
<feature type="compositionally biased region" description="Polar residues" evidence="8">
    <location>
        <begin position="28"/>
        <end position="56"/>
    </location>
</feature>
<dbReference type="GeneID" id="19903822"/>
<keyword evidence="3" id="KW-0862">Zinc</keyword>
<keyword evidence="6" id="KW-0804">Transcription</keyword>
<dbReference type="CDD" id="cd12148">
    <property type="entry name" value="fungal_TF_MHR"/>
    <property type="match status" value="1"/>
</dbReference>
<accession>R7YZJ5</accession>
<evidence type="ECO:0000256" key="4">
    <source>
        <dbReference type="ARBA" id="ARBA00023015"/>
    </source>
</evidence>
<dbReference type="FunFam" id="4.10.240.10:FF:000003">
    <property type="entry name" value="C6 transcription factor (Leu3)"/>
    <property type="match status" value="1"/>
</dbReference>
<evidence type="ECO:0000313" key="10">
    <source>
        <dbReference type="EMBL" id="EON67258.1"/>
    </source>
</evidence>
<name>R7YZJ5_CONA1</name>